<reference evidence="1" key="1">
    <citation type="journal article" date="2014" name="Int. J. Syst. Evol. Microbiol.">
        <title>Complete genome sequence of Corynebacterium casei LMG S-19264T (=DSM 44701T), isolated from a smear-ripened cheese.</title>
        <authorList>
            <consortium name="US DOE Joint Genome Institute (JGI-PGF)"/>
            <person name="Walter F."/>
            <person name="Albersmeier A."/>
            <person name="Kalinowski J."/>
            <person name="Ruckert C."/>
        </authorList>
    </citation>
    <scope>NUCLEOTIDE SEQUENCE</scope>
    <source>
        <strain evidence="1">CGMCC 1.10998</strain>
    </source>
</reference>
<proteinExistence type="predicted"/>
<protein>
    <submittedName>
        <fullName evidence="1">Uncharacterized protein</fullName>
    </submittedName>
</protein>
<dbReference type="AlphaFoldDB" id="A0A916UBE0"/>
<gene>
    <name evidence="1" type="ORF">GCM10011396_11250</name>
</gene>
<accession>A0A916UBE0</accession>
<dbReference type="EMBL" id="BMED01000001">
    <property type="protein sequence ID" value="GGC66027.1"/>
    <property type="molecule type" value="Genomic_DNA"/>
</dbReference>
<evidence type="ECO:0000313" key="2">
    <source>
        <dbReference type="Proteomes" id="UP000637423"/>
    </source>
</evidence>
<organism evidence="1 2">
    <name type="scientific">Undibacterium terreum</name>
    <dbReference type="NCBI Taxonomy" id="1224302"/>
    <lineage>
        <taxon>Bacteria</taxon>
        <taxon>Pseudomonadati</taxon>
        <taxon>Pseudomonadota</taxon>
        <taxon>Betaproteobacteria</taxon>
        <taxon>Burkholderiales</taxon>
        <taxon>Oxalobacteraceae</taxon>
        <taxon>Undibacterium</taxon>
    </lineage>
</organism>
<reference evidence="1" key="2">
    <citation type="submission" date="2020-09" db="EMBL/GenBank/DDBJ databases">
        <authorList>
            <person name="Sun Q."/>
            <person name="Zhou Y."/>
        </authorList>
    </citation>
    <scope>NUCLEOTIDE SEQUENCE</scope>
    <source>
        <strain evidence="1">CGMCC 1.10998</strain>
    </source>
</reference>
<dbReference type="Proteomes" id="UP000637423">
    <property type="component" value="Unassembled WGS sequence"/>
</dbReference>
<evidence type="ECO:0000313" key="1">
    <source>
        <dbReference type="EMBL" id="GGC66027.1"/>
    </source>
</evidence>
<comment type="caution">
    <text evidence="1">The sequence shown here is derived from an EMBL/GenBank/DDBJ whole genome shotgun (WGS) entry which is preliminary data.</text>
</comment>
<name>A0A916UBE0_9BURK</name>
<sequence length="228" mass="24615">MAKTDHMTKPLDPQQSVVYKQNQGGGGAGLGLLLGPIGVAANMKMIETKTDEDVARLKGKLGFIPSVALQQAASASGFSLQSVAGTQDVQVTPYILVSKTNETTVHVSAMILVESPGHPAKWSRSYRYQLAGKYSLDELATADAARNAALQEQATQAYGALLRHMNDESDASISQETAITFLSPYLTPRFEFEQRGSLIRVDTNRVWVRTTVEVAAVAPTDLSYKVVK</sequence>
<keyword evidence="2" id="KW-1185">Reference proteome</keyword>